<dbReference type="EMBL" id="CP133548">
    <property type="protein sequence ID" value="WMS87079.1"/>
    <property type="molecule type" value="Genomic_DNA"/>
</dbReference>
<dbReference type="Proteomes" id="UP001239782">
    <property type="component" value="Chromosome"/>
</dbReference>
<evidence type="ECO:0000313" key="2">
    <source>
        <dbReference type="Proteomes" id="UP001239782"/>
    </source>
</evidence>
<evidence type="ECO:0000313" key="1">
    <source>
        <dbReference type="EMBL" id="WMS87079.1"/>
    </source>
</evidence>
<name>A0AA51RTA7_9GAMM</name>
<gene>
    <name evidence="1" type="ORF">Q9312_17875</name>
</gene>
<organism evidence="1 2">
    <name type="scientific">Pleionea litopenaei</name>
    <dbReference type="NCBI Taxonomy" id="3070815"/>
    <lineage>
        <taxon>Bacteria</taxon>
        <taxon>Pseudomonadati</taxon>
        <taxon>Pseudomonadota</taxon>
        <taxon>Gammaproteobacteria</taxon>
        <taxon>Oceanospirillales</taxon>
        <taxon>Pleioneaceae</taxon>
        <taxon>Pleionea</taxon>
    </lineage>
</organism>
<accession>A0AA51RTA7</accession>
<dbReference type="KEGG" id="plei:Q9312_17875"/>
<keyword evidence="2" id="KW-1185">Reference proteome</keyword>
<protein>
    <submittedName>
        <fullName evidence="1">Uncharacterized protein</fullName>
    </submittedName>
</protein>
<dbReference type="AlphaFoldDB" id="A0AA51RTA7"/>
<reference evidence="1 2" key="1">
    <citation type="submission" date="2023-08" db="EMBL/GenBank/DDBJ databases">
        <title>Pleionea litopenaei sp. nov., isolated from stomach of juvenile Litopenaeus vannamei.</title>
        <authorList>
            <person name="Rho A.M."/>
            <person name="Hwang C.Y."/>
        </authorList>
    </citation>
    <scope>NUCLEOTIDE SEQUENCE [LARGE SCALE GENOMIC DNA]</scope>
    <source>
        <strain evidence="1 2">HL-JVS1</strain>
    </source>
</reference>
<dbReference type="RefSeq" id="WP_309202218.1">
    <property type="nucleotide sequence ID" value="NZ_CP133548.1"/>
</dbReference>
<sequence>MPRCGLNDSAIEGATDEALVCWERLTLQADAAYQKKLLKPAFDYFLQSQTVIADRLNGRGKVSAEHIRCFVLACQNTAFVAQKLHRRHLCEYYYRQSYRRLEAFLESDARGLRLRQVLCFEINLAQRKYAEYLYRRDRNGETSLSKEFHRIVRRMFQSRWRESSAAANNSWIPQAKQSG</sequence>
<proteinExistence type="predicted"/>